<evidence type="ECO:0000313" key="3">
    <source>
        <dbReference type="Proteomes" id="UP000515450"/>
    </source>
</evidence>
<keyword evidence="3" id="KW-1185">Reference proteome</keyword>
<accession>A0A7G5E3J3</accession>
<dbReference type="RefSeq" id="WP_182332971.1">
    <property type="nucleotide sequence ID" value="NZ_CP058555.1"/>
</dbReference>
<evidence type="ECO:0008006" key="4">
    <source>
        <dbReference type="Google" id="ProtNLM"/>
    </source>
</evidence>
<dbReference type="EMBL" id="CP058555">
    <property type="protein sequence ID" value="QMV68568.1"/>
    <property type="molecule type" value="Genomic_DNA"/>
</dbReference>
<name>A0A7G5E3J3_9SPHI</name>
<organism evidence="2 3">
    <name type="scientific">Sphingobacterium paramultivorum</name>
    <dbReference type="NCBI Taxonomy" id="2886510"/>
    <lineage>
        <taxon>Bacteria</taxon>
        <taxon>Pseudomonadati</taxon>
        <taxon>Bacteroidota</taxon>
        <taxon>Sphingobacteriia</taxon>
        <taxon>Sphingobacteriales</taxon>
        <taxon>Sphingobacteriaceae</taxon>
        <taxon>Sphingobacterium</taxon>
    </lineage>
</organism>
<evidence type="ECO:0000256" key="1">
    <source>
        <dbReference type="SAM" id="SignalP"/>
    </source>
</evidence>
<dbReference type="AlphaFoldDB" id="A0A7G5E3J3"/>
<proteinExistence type="predicted"/>
<feature type="signal peptide" evidence="1">
    <location>
        <begin position="1"/>
        <end position="19"/>
    </location>
</feature>
<dbReference type="Proteomes" id="UP000515450">
    <property type="component" value="Chromosome"/>
</dbReference>
<keyword evidence="1" id="KW-0732">Signal</keyword>
<reference evidence="2 3" key="1">
    <citation type="journal article" date="2020" name="G3 (Bethesda)">
        <title>CeMbio - The Caenorhabditis elegans Microbiome Resource.</title>
        <authorList>
            <person name="Dirksen P."/>
            <person name="Assie A."/>
            <person name="Zimmermann J."/>
            <person name="Zhang F."/>
            <person name="Tietje A.M."/>
            <person name="Marsh S.A."/>
            <person name="Felix M.A."/>
            <person name="Shapira M."/>
            <person name="Kaleta C."/>
            <person name="Schulenburg H."/>
            <person name="Samuel B."/>
        </authorList>
    </citation>
    <scope>NUCLEOTIDE SEQUENCE [LARGE SCALE GENOMIC DNA]</scope>
    <source>
        <strain evidence="2 3">BIGb0170</strain>
    </source>
</reference>
<evidence type="ECO:0000313" key="2">
    <source>
        <dbReference type="EMBL" id="QMV68568.1"/>
    </source>
</evidence>
<protein>
    <recommendedName>
        <fullName evidence="4">DUF4397 domain-containing protein</fullName>
    </recommendedName>
</protein>
<feature type="chain" id="PRO_5028841230" description="DUF4397 domain-containing protein" evidence="1">
    <location>
        <begin position="20"/>
        <end position="267"/>
    </location>
</feature>
<dbReference type="PROSITE" id="PS51257">
    <property type="entry name" value="PROKAR_LIPOPROTEIN"/>
    <property type="match status" value="1"/>
</dbReference>
<gene>
    <name evidence="2" type="ORF">HS960_13310</name>
</gene>
<sequence length="267" mass="29623">MIKNLFLCFIALWVGALLSSCQKGEPIVETEELARIAFRSYSTASVDVKRVTIDGKVANPSDANFIFLRNKDADSSSVVAYNSNDQVVLEQRLPLKSGLNTFGVHSKSPIDPSLVVGPNPLGDDVESIPGVRQVKILNYNKTISPNGEPIRLAVYQGKPVYDESWGMDMVKYDENPILITDLISDKIPEEFIKIPIDATFVPKAQVLDKDLKPILIDGQKVFLFFNFSVDIGIVYLPQKESDAYFDVDAFSEIGGIGYGLDNIWLQK</sequence>